<evidence type="ECO:0000313" key="10">
    <source>
        <dbReference type="EMBL" id="KAH0927502.1"/>
    </source>
</evidence>
<reference evidence="10 11" key="1">
    <citation type="submission" date="2021-05" db="EMBL/GenBank/DDBJ databases">
        <title>Genome Assembly of Synthetic Allotetraploid Brassica napus Reveals Homoeologous Exchanges between Subgenomes.</title>
        <authorList>
            <person name="Davis J.T."/>
        </authorList>
    </citation>
    <scope>NUCLEOTIDE SEQUENCE [LARGE SCALE GENOMIC DNA]</scope>
    <source>
        <strain evidence="11">cv. Da-Ae</strain>
        <tissue evidence="10">Seedling</tissue>
    </source>
</reference>
<evidence type="ECO:0000256" key="7">
    <source>
        <dbReference type="ARBA" id="ARBA00022694"/>
    </source>
</evidence>
<dbReference type="Gene3D" id="3.40.50.300">
    <property type="entry name" value="P-loop containing nucleotide triphosphate hydrolases"/>
    <property type="match status" value="1"/>
</dbReference>
<evidence type="ECO:0000256" key="4">
    <source>
        <dbReference type="ARBA" id="ARBA00007573"/>
    </source>
</evidence>
<comment type="similarity">
    <text evidence="4">Belongs to the ELP4 family.</text>
</comment>
<dbReference type="InterPro" id="IPR027417">
    <property type="entry name" value="P-loop_NTPase"/>
</dbReference>
<keyword evidence="6" id="KW-0963">Cytoplasm</keyword>
<evidence type="ECO:0000313" key="11">
    <source>
        <dbReference type="Proteomes" id="UP000824890"/>
    </source>
</evidence>
<dbReference type="Proteomes" id="UP000824890">
    <property type="component" value="Unassembled WGS sequence"/>
</dbReference>
<evidence type="ECO:0000256" key="5">
    <source>
        <dbReference type="ARBA" id="ARBA00020265"/>
    </source>
</evidence>
<accession>A0ABQ8DET9</accession>
<feature type="region of interest" description="Disordered" evidence="9">
    <location>
        <begin position="373"/>
        <end position="396"/>
    </location>
</feature>
<dbReference type="Pfam" id="PF05625">
    <property type="entry name" value="PAXNEB"/>
    <property type="match status" value="1"/>
</dbReference>
<dbReference type="PANTHER" id="PTHR12896:SF1">
    <property type="entry name" value="ELONGATOR COMPLEX PROTEIN 4"/>
    <property type="match status" value="1"/>
</dbReference>
<name>A0ABQ8DET9_BRANA</name>
<sequence>MYGPSISCRILNVERVPCCDYSDSAMAAPNVRTSSFSRNISVVSSSPQIPGLKCGPNGTTFISTGIRDLDRILGGGYPLGSLVMVMEDPEAPHHMDLLRTFMSQGLVNNQPLLYASPSKDPRGFLGTLPNPGSSKEDKPTAPDLDQGESLRIAWQYRKYMENQKSSIDDYSNDFDMRKPLERQFLAGRPIDCVSLLDSSDLSVAEDHCATFLSKFPSLYFILKNLCDDFHRNSSNIASIGRIAIQSFCSPLCEYSDKESEMLSFIRLLKSMLMVSNAVAIVTFPPSMLSPSSSTRLQHMADTLLSIKAIPDGDKELEKLLTGYKDINGFLNVHKVARINTQVPVILEAKTFSMSLKKRRFLALECLNQAPVDGSSGTSYGTSGSCSGSSKSGALDF</sequence>
<dbReference type="PANTHER" id="PTHR12896">
    <property type="entry name" value="PAX6 NEIGHBOR PROTEIN PAXNEB"/>
    <property type="match status" value="1"/>
</dbReference>
<comment type="subcellular location">
    <subcellularLocation>
        <location evidence="2">Cytoplasm</location>
    </subcellularLocation>
    <subcellularLocation>
        <location evidence="1">Nucleus</location>
    </subcellularLocation>
</comment>
<keyword evidence="7" id="KW-0819">tRNA processing</keyword>
<keyword evidence="11" id="KW-1185">Reference proteome</keyword>
<proteinExistence type="inferred from homology"/>
<organism evidence="10 11">
    <name type="scientific">Brassica napus</name>
    <name type="common">Rape</name>
    <dbReference type="NCBI Taxonomy" id="3708"/>
    <lineage>
        <taxon>Eukaryota</taxon>
        <taxon>Viridiplantae</taxon>
        <taxon>Streptophyta</taxon>
        <taxon>Embryophyta</taxon>
        <taxon>Tracheophyta</taxon>
        <taxon>Spermatophyta</taxon>
        <taxon>Magnoliopsida</taxon>
        <taxon>eudicotyledons</taxon>
        <taxon>Gunneridae</taxon>
        <taxon>Pentapetalae</taxon>
        <taxon>rosids</taxon>
        <taxon>malvids</taxon>
        <taxon>Brassicales</taxon>
        <taxon>Brassicaceae</taxon>
        <taxon>Brassiceae</taxon>
        <taxon>Brassica</taxon>
    </lineage>
</organism>
<evidence type="ECO:0000256" key="2">
    <source>
        <dbReference type="ARBA" id="ARBA00004496"/>
    </source>
</evidence>
<evidence type="ECO:0000256" key="8">
    <source>
        <dbReference type="ARBA" id="ARBA00023242"/>
    </source>
</evidence>
<comment type="pathway">
    <text evidence="3">tRNA modification; 5-methoxycarbonylmethyl-2-thiouridine-tRNA biosynthesis.</text>
</comment>
<evidence type="ECO:0000256" key="1">
    <source>
        <dbReference type="ARBA" id="ARBA00004123"/>
    </source>
</evidence>
<dbReference type="EMBL" id="JAGKQM010000005">
    <property type="protein sequence ID" value="KAH0927502.1"/>
    <property type="molecule type" value="Genomic_DNA"/>
</dbReference>
<gene>
    <name evidence="10" type="ORF">HID58_019758</name>
</gene>
<evidence type="ECO:0000256" key="6">
    <source>
        <dbReference type="ARBA" id="ARBA00022490"/>
    </source>
</evidence>
<dbReference type="SUPFAM" id="SSF52540">
    <property type="entry name" value="P-loop containing nucleoside triphosphate hydrolases"/>
    <property type="match status" value="1"/>
</dbReference>
<dbReference type="InterPro" id="IPR008728">
    <property type="entry name" value="Elongator_complex_protein_4"/>
</dbReference>
<evidence type="ECO:0000256" key="3">
    <source>
        <dbReference type="ARBA" id="ARBA00005043"/>
    </source>
</evidence>
<evidence type="ECO:0000256" key="9">
    <source>
        <dbReference type="SAM" id="MobiDB-lite"/>
    </source>
</evidence>
<keyword evidence="8" id="KW-0539">Nucleus</keyword>
<dbReference type="CDD" id="cd19494">
    <property type="entry name" value="Elp4"/>
    <property type="match status" value="1"/>
</dbReference>
<protein>
    <recommendedName>
        <fullName evidence="5">Elongator complex protein 4</fullName>
    </recommendedName>
</protein>
<comment type="caution">
    <text evidence="10">The sequence shown here is derived from an EMBL/GenBank/DDBJ whole genome shotgun (WGS) entry which is preliminary data.</text>
</comment>
<feature type="region of interest" description="Disordered" evidence="9">
    <location>
        <begin position="117"/>
        <end position="144"/>
    </location>
</feature>